<feature type="transmembrane region" description="Helical" evidence="2">
    <location>
        <begin position="98"/>
        <end position="121"/>
    </location>
</feature>
<gene>
    <name evidence="4" type="ORF">Tel_04900</name>
</gene>
<dbReference type="STRING" id="1748243.Tel_04900"/>
<proteinExistence type="predicted"/>
<feature type="region of interest" description="Disordered" evidence="1">
    <location>
        <begin position="224"/>
        <end position="269"/>
    </location>
</feature>
<dbReference type="Pfam" id="PF02080">
    <property type="entry name" value="TrkA_C"/>
    <property type="match status" value="1"/>
</dbReference>
<dbReference type="InterPro" id="IPR006037">
    <property type="entry name" value="RCK_C"/>
</dbReference>
<feature type="transmembrane region" description="Helical" evidence="2">
    <location>
        <begin position="6"/>
        <end position="26"/>
    </location>
</feature>
<reference evidence="4" key="1">
    <citation type="submission" date="2015-10" db="EMBL/GenBank/DDBJ databases">
        <title>Description of Candidatus Tenderia electrophaga gen. nov, sp. nov., an Uncultivated Electroautotroph from a Biocathode Enrichment.</title>
        <authorList>
            <person name="Eddie B.J."/>
            <person name="Malanoski A.P."/>
            <person name="Wang Z."/>
            <person name="Hall R.J."/>
            <person name="Oh S.D."/>
            <person name="Heiner C."/>
            <person name="Lin B."/>
            <person name="Strycharz-Glaven S.M."/>
        </authorList>
    </citation>
    <scope>NUCLEOTIDE SEQUENCE [LARGE SCALE GENOMIC DNA]</scope>
    <source>
        <strain evidence="4">NRL1</strain>
    </source>
</reference>
<name>A0A0S2TBJ9_9GAMM</name>
<evidence type="ECO:0000256" key="2">
    <source>
        <dbReference type="SAM" id="Phobius"/>
    </source>
</evidence>
<evidence type="ECO:0000313" key="4">
    <source>
        <dbReference type="EMBL" id="ALP52537.1"/>
    </source>
</evidence>
<organism evidence="4 5">
    <name type="scientific">Candidatus Tenderia electrophaga</name>
    <dbReference type="NCBI Taxonomy" id="1748243"/>
    <lineage>
        <taxon>Bacteria</taxon>
        <taxon>Pseudomonadati</taxon>
        <taxon>Pseudomonadota</taxon>
        <taxon>Gammaproteobacteria</taxon>
        <taxon>Candidatus Tenderiales</taxon>
        <taxon>Candidatus Tenderiaceae</taxon>
        <taxon>Candidatus Tenderia</taxon>
    </lineage>
</organism>
<keyword evidence="2" id="KW-0812">Transmembrane</keyword>
<dbReference type="GO" id="GO:0008324">
    <property type="term" value="F:monoatomic cation transmembrane transporter activity"/>
    <property type="evidence" value="ECO:0007669"/>
    <property type="project" value="InterPro"/>
</dbReference>
<dbReference type="GO" id="GO:0006813">
    <property type="term" value="P:potassium ion transport"/>
    <property type="evidence" value="ECO:0007669"/>
    <property type="project" value="InterPro"/>
</dbReference>
<protein>
    <submittedName>
        <fullName evidence="4">Potassium transporter TrkA</fullName>
    </submittedName>
</protein>
<accession>A0A0S2TBJ9</accession>
<keyword evidence="2" id="KW-0472">Membrane</keyword>
<evidence type="ECO:0000313" key="5">
    <source>
        <dbReference type="Proteomes" id="UP000055136"/>
    </source>
</evidence>
<dbReference type="PROSITE" id="PS51202">
    <property type="entry name" value="RCK_C"/>
    <property type="match status" value="1"/>
</dbReference>
<keyword evidence="2" id="KW-1133">Transmembrane helix</keyword>
<feature type="compositionally biased region" description="Basic and acidic residues" evidence="1">
    <location>
        <begin position="224"/>
        <end position="244"/>
    </location>
</feature>
<feature type="compositionally biased region" description="Basic and acidic residues" evidence="1">
    <location>
        <begin position="255"/>
        <end position="269"/>
    </location>
</feature>
<feature type="domain" description="RCK C-terminal" evidence="3">
    <location>
        <begin position="142"/>
        <end position="228"/>
    </location>
</feature>
<keyword evidence="5" id="KW-1185">Reference proteome</keyword>
<sequence length="269" mass="29917">MVAAISLLVVVSVSILITRIAAIMLAHTGLSRETARFQARSAFTGAGFTTGESERVVSHPVRRRIVLVLMLLGNAGIVSAVSSLILTFVDSGDDGSSLTLRIVMLTLGLAILWAIATSPWVDRKLARLIDWTLHRYTRLDVKDYASLLQLSGDYRVIEIEVQSEDWMCNKTLSELQLRDEGIIVLGIQRGKDTYLGVPQGDTTVSAGDIMIAYGRYDALEELDERRRGRRGEKEHKKAKAEQQKVVEQQADEDAESRREQEQDSDKSET</sequence>
<feature type="transmembrane region" description="Helical" evidence="2">
    <location>
        <begin position="65"/>
        <end position="86"/>
    </location>
</feature>
<dbReference type="Gene3D" id="3.30.70.1450">
    <property type="entry name" value="Regulator of K+ conductance, C-terminal domain"/>
    <property type="match status" value="1"/>
</dbReference>
<dbReference type="InterPro" id="IPR036721">
    <property type="entry name" value="RCK_C_sf"/>
</dbReference>
<evidence type="ECO:0000259" key="3">
    <source>
        <dbReference type="PROSITE" id="PS51202"/>
    </source>
</evidence>
<dbReference type="KEGG" id="tee:Tel_04900"/>
<dbReference type="AlphaFoldDB" id="A0A0S2TBJ9"/>
<dbReference type="EMBL" id="CP013099">
    <property type="protein sequence ID" value="ALP52537.1"/>
    <property type="molecule type" value="Genomic_DNA"/>
</dbReference>
<evidence type="ECO:0000256" key="1">
    <source>
        <dbReference type="SAM" id="MobiDB-lite"/>
    </source>
</evidence>
<dbReference type="Proteomes" id="UP000055136">
    <property type="component" value="Chromosome"/>
</dbReference>
<dbReference type="SUPFAM" id="SSF116726">
    <property type="entry name" value="TrkA C-terminal domain-like"/>
    <property type="match status" value="1"/>
</dbReference>